<evidence type="ECO:0000313" key="2">
    <source>
        <dbReference type="Proteomes" id="UP000006729"/>
    </source>
</evidence>
<evidence type="ECO:0000313" key="1">
    <source>
        <dbReference type="EMBL" id="RQO99639.1"/>
    </source>
</evidence>
<dbReference type="EMBL" id="CM009303">
    <property type="protein sequence ID" value="RQO99639.1"/>
    <property type="molecule type" value="Genomic_DNA"/>
</dbReference>
<keyword evidence="2" id="KW-1185">Reference proteome</keyword>
<reference evidence="1 2" key="1">
    <citation type="journal article" date="2006" name="Science">
        <title>The genome of black cottonwood, Populus trichocarpa (Torr. &amp; Gray).</title>
        <authorList>
            <person name="Tuskan G.A."/>
            <person name="Difazio S."/>
            <person name="Jansson S."/>
            <person name="Bohlmann J."/>
            <person name="Grigoriev I."/>
            <person name="Hellsten U."/>
            <person name="Putnam N."/>
            <person name="Ralph S."/>
            <person name="Rombauts S."/>
            <person name="Salamov A."/>
            <person name="Schein J."/>
            <person name="Sterck L."/>
            <person name="Aerts A."/>
            <person name="Bhalerao R.R."/>
            <person name="Bhalerao R.P."/>
            <person name="Blaudez D."/>
            <person name="Boerjan W."/>
            <person name="Brun A."/>
            <person name="Brunner A."/>
            <person name="Busov V."/>
            <person name="Campbell M."/>
            <person name="Carlson J."/>
            <person name="Chalot M."/>
            <person name="Chapman J."/>
            <person name="Chen G.L."/>
            <person name="Cooper D."/>
            <person name="Coutinho P.M."/>
            <person name="Couturier J."/>
            <person name="Covert S."/>
            <person name="Cronk Q."/>
            <person name="Cunningham R."/>
            <person name="Davis J."/>
            <person name="Degroeve S."/>
            <person name="Dejardin A."/>
            <person name="Depamphilis C."/>
            <person name="Detter J."/>
            <person name="Dirks B."/>
            <person name="Dubchak I."/>
            <person name="Duplessis S."/>
            <person name="Ehlting J."/>
            <person name="Ellis B."/>
            <person name="Gendler K."/>
            <person name="Goodstein D."/>
            <person name="Gribskov M."/>
            <person name="Grimwood J."/>
            <person name="Groover A."/>
            <person name="Gunter L."/>
            <person name="Hamberger B."/>
            <person name="Heinze B."/>
            <person name="Helariutta Y."/>
            <person name="Henrissat B."/>
            <person name="Holligan D."/>
            <person name="Holt R."/>
            <person name="Huang W."/>
            <person name="Islam-Faridi N."/>
            <person name="Jones S."/>
            <person name="Jones-Rhoades M."/>
            <person name="Jorgensen R."/>
            <person name="Joshi C."/>
            <person name="Kangasjarvi J."/>
            <person name="Karlsson J."/>
            <person name="Kelleher C."/>
            <person name="Kirkpatrick R."/>
            <person name="Kirst M."/>
            <person name="Kohler A."/>
            <person name="Kalluri U."/>
            <person name="Larimer F."/>
            <person name="Leebens-Mack J."/>
            <person name="Leple J.C."/>
            <person name="Locascio P."/>
            <person name="Lou Y."/>
            <person name="Lucas S."/>
            <person name="Martin F."/>
            <person name="Montanini B."/>
            <person name="Napoli C."/>
            <person name="Nelson D.R."/>
            <person name="Nelson C."/>
            <person name="Nieminen K."/>
            <person name="Nilsson O."/>
            <person name="Pereda V."/>
            <person name="Peter G."/>
            <person name="Philippe R."/>
            <person name="Pilate G."/>
            <person name="Poliakov A."/>
            <person name="Razumovskaya J."/>
            <person name="Richardson P."/>
            <person name="Rinaldi C."/>
            <person name="Ritland K."/>
            <person name="Rouze P."/>
            <person name="Ryaboy D."/>
            <person name="Schmutz J."/>
            <person name="Schrader J."/>
            <person name="Segerman B."/>
            <person name="Shin H."/>
            <person name="Siddiqui A."/>
            <person name="Sterky F."/>
            <person name="Terry A."/>
            <person name="Tsai C.J."/>
            <person name="Uberbacher E."/>
            <person name="Unneberg P."/>
            <person name="Vahala J."/>
            <person name="Wall K."/>
            <person name="Wessler S."/>
            <person name="Yang G."/>
            <person name="Yin T."/>
            <person name="Douglas C."/>
            <person name="Marra M."/>
            <person name="Sandberg G."/>
            <person name="Van de Peer Y."/>
            <person name="Rokhsar D."/>
        </authorList>
    </citation>
    <scope>NUCLEOTIDE SEQUENCE [LARGE SCALE GENOMIC DNA]</scope>
    <source>
        <strain evidence="2">cv. Nisqually</strain>
    </source>
</reference>
<name>A0A3N7FXD9_POPTR</name>
<gene>
    <name evidence="1" type="ORF">POPTR_014G030950</name>
</gene>
<accession>A0A3N7FXD9</accession>
<dbReference type="InParanoid" id="A0A3N7FXD9"/>
<sequence>MVIYGNAVQVEFSSGYSGELNRIKSSRVNWHKSNPVVPFNTKTFVYLLVAIHNRLSTRVRQVLMERNISPTSSVEMVMKTRITYFLVASSLKKSGLQFCRNVA</sequence>
<proteinExistence type="predicted"/>
<dbReference type="AlphaFoldDB" id="A0A3N7FXD9"/>
<organism evidence="1 2">
    <name type="scientific">Populus trichocarpa</name>
    <name type="common">Western balsam poplar</name>
    <name type="synonym">Populus balsamifera subsp. trichocarpa</name>
    <dbReference type="NCBI Taxonomy" id="3694"/>
    <lineage>
        <taxon>Eukaryota</taxon>
        <taxon>Viridiplantae</taxon>
        <taxon>Streptophyta</taxon>
        <taxon>Embryophyta</taxon>
        <taxon>Tracheophyta</taxon>
        <taxon>Spermatophyta</taxon>
        <taxon>Magnoliopsida</taxon>
        <taxon>eudicotyledons</taxon>
        <taxon>Gunneridae</taxon>
        <taxon>Pentapetalae</taxon>
        <taxon>rosids</taxon>
        <taxon>fabids</taxon>
        <taxon>Malpighiales</taxon>
        <taxon>Salicaceae</taxon>
        <taxon>Saliceae</taxon>
        <taxon>Populus</taxon>
    </lineage>
</organism>
<dbReference type="Proteomes" id="UP000006729">
    <property type="component" value="Chromosome 14"/>
</dbReference>
<protein>
    <submittedName>
        <fullName evidence="1">Uncharacterized protein</fullName>
    </submittedName>
</protein>